<gene>
    <name evidence="1" type="ORF">BKA55DRAFT_550860</name>
</gene>
<reference evidence="1" key="1">
    <citation type="journal article" date="2021" name="Nat. Commun.">
        <title>Genetic determinants of endophytism in the Arabidopsis root mycobiome.</title>
        <authorList>
            <person name="Mesny F."/>
            <person name="Miyauchi S."/>
            <person name="Thiergart T."/>
            <person name="Pickel B."/>
            <person name="Atanasova L."/>
            <person name="Karlsson M."/>
            <person name="Huettel B."/>
            <person name="Barry K.W."/>
            <person name="Haridas S."/>
            <person name="Chen C."/>
            <person name="Bauer D."/>
            <person name="Andreopoulos W."/>
            <person name="Pangilinan J."/>
            <person name="LaButti K."/>
            <person name="Riley R."/>
            <person name="Lipzen A."/>
            <person name="Clum A."/>
            <person name="Drula E."/>
            <person name="Henrissat B."/>
            <person name="Kohler A."/>
            <person name="Grigoriev I.V."/>
            <person name="Martin F.M."/>
            <person name="Hacquard S."/>
        </authorList>
    </citation>
    <scope>NUCLEOTIDE SEQUENCE</scope>
    <source>
        <strain evidence="1">MPI-CAGE-AT-0023</strain>
    </source>
</reference>
<keyword evidence="2" id="KW-1185">Reference proteome</keyword>
<organism evidence="1 2">
    <name type="scientific">Fusarium redolens</name>
    <dbReference type="NCBI Taxonomy" id="48865"/>
    <lineage>
        <taxon>Eukaryota</taxon>
        <taxon>Fungi</taxon>
        <taxon>Dikarya</taxon>
        <taxon>Ascomycota</taxon>
        <taxon>Pezizomycotina</taxon>
        <taxon>Sordariomycetes</taxon>
        <taxon>Hypocreomycetidae</taxon>
        <taxon>Hypocreales</taxon>
        <taxon>Nectriaceae</taxon>
        <taxon>Fusarium</taxon>
        <taxon>Fusarium redolens species complex</taxon>
    </lineage>
</organism>
<dbReference type="EMBL" id="JAGMUX010000001">
    <property type="protein sequence ID" value="KAH7270197.1"/>
    <property type="molecule type" value="Genomic_DNA"/>
</dbReference>
<dbReference type="AlphaFoldDB" id="A0A9P9KX54"/>
<dbReference type="Proteomes" id="UP000720189">
    <property type="component" value="Unassembled WGS sequence"/>
</dbReference>
<dbReference type="GeneID" id="70221265"/>
<sequence length="70" mass="7832">MDPFTAPMFCIVLMGPLNASHIQACINKKNTTAEHIYASIETRFGKLARMSYEFQLGLGFRFLLCIEGSS</sequence>
<comment type="caution">
    <text evidence="1">The sequence shown here is derived from an EMBL/GenBank/DDBJ whole genome shotgun (WGS) entry which is preliminary data.</text>
</comment>
<dbReference type="RefSeq" id="XP_046056965.1">
    <property type="nucleotide sequence ID" value="XM_046191311.1"/>
</dbReference>
<proteinExistence type="predicted"/>
<evidence type="ECO:0000313" key="2">
    <source>
        <dbReference type="Proteomes" id="UP000720189"/>
    </source>
</evidence>
<accession>A0A9P9KX54</accession>
<name>A0A9P9KX54_FUSRE</name>
<protein>
    <submittedName>
        <fullName evidence="1">Uncharacterized protein</fullName>
    </submittedName>
</protein>
<evidence type="ECO:0000313" key="1">
    <source>
        <dbReference type="EMBL" id="KAH7270197.1"/>
    </source>
</evidence>